<dbReference type="Pfam" id="PF13155">
    <property type="entry name" value="Toprim_2"/>
    <property type="match status" value="1"/>
</dbReference>
<gene>
    <name evidence="2" type="ORF">GCM10023313_38880</name>
</gene>
<dbReference type="Pfam" id="PF01807">
    <property type="entry name" value="Zn_ribbon_DnaG"/>
    <property type="match status" value="1"/>
</dbReference>
<evidence type="ECO:0000259" key="1">
    <source>
        <dbReference type="SMART" id="SM00400"/>
    </source>
</evidence>
<dbReference type="Gene3D" id="3.40.1360.10">
    <property type="match status" value="1"/>
</dbReference>
<dbReference type="Gene3D" id="3.90.580.10">
    <property type="entry name" value="Zinc finger, CHC2-type domain"/>
    <property type="match status" value="1"/>
</dbReference>
<evidence type="ECO:0000313" key="2">
    <source>
        <dbReference type="EMBL" id="GAA4930273.1"/>
    </source>
</evidence>
<accession>A0ABP9G729</accession>
<protein>
    <submittedName>
        <fullName evidence="2">Toprim domain-containing protein</fullName>
    </submittedName>
</protein>
<reference evidence="3" key="1">
    <citation type="journal article" date="2019" name="Int. J. Syst. Evol. Microbiol.">
        <title>The Global Catalogue of Microorganisms (GCM) 10K type strain sequencing project: providing services to taxonomists for standard genome sequencing and annotation.</title>
        <authorList>
            <consortium name="The Broad Institute Genomics Platform"/>
            <consortium name="The Broad Institute Genome Sequencing Center for Infectious Disease"/>
            <person name="Wu L."/>
            <person name="Ma J."/>
        </authorList>
    </citation>
    <scope>NUCLEOTIDE SEQUENCE [LARGE SCALE GENOMIC DNA]</scope>
    <source>
        <strain evidence="3">JCM 18283</strain>
    </source>
</reference>
<keyword evidence="3" id="KW-1185">Reference proteome</keyword>
<sequence length="310" mass="35382">MKTINCDEAKALDMVLYLSLLGHEPQRVRHPAYWFCSPFRQEKTASFKVDRIKNLWYDHGTGKGGDLINFGITYYNCTVSQLLQKLTTQVNDFSFHQHQNKAILPAEKSFLSEAENSTDSRILILKTRPIQQPDLIRYAAERYISLAVCGRYCKEVDFQLYGRKNTAIGFPNNAGGYELRNAHFKGSSSPKDISFIDEGATSLTVFEGFFNYLSLLEINASKTLPLTNFLVLNSLAFLERAKPLMDKHAQVFLYLDNDNSGIKATQQLVVNDNKKYKDLSAVYDGLKDLNEWLKRQPPRLKKGLGVRRSF</sequence>
<dbReference type="EMBL" id="BAABJI010000004">
    <property type="protein sequence ID" value="GAA4930273.1"/>
    <property type="molecule type" value="Genomic_DNA"/>
</dbReference>
<comment type="caution">
    <text evidence="2">The sequence shown here is derived from an EMBL/GenBank/DDBJ whole genome shotgun (WGS) entry which is preliminary data.</text>
</comment>
<evidence type="ECO:0000313" key="3">
    <source>
        <dbReference type="Proteomes" id="UP001501436"/>
    </source>
</evidence>
<dbReference type="SMART" id="SM00400">
    <property type="entry name" value="ZnF_CHCC"/>
    <property type="match status" value="1"/>
</dbReference>
<name>A0ABP9G729_9SPHI</name>
<dbReference type="Proteomes" id="UP001501436">
    <property type="component" value="Unassembled WGS sequence"/>
</dbReference>
<feature type="domain" description="Zinc finger CHC2-type" evidence="1">
    <location>
        <begin position="33"/>
        <end position="87"/>
    </location>
</feature>
<dbReference type="InterPro" id="IPR002694">
    <property type="entry name" value="Znf_CHC2"/>
</dbReference>
<dbReference type="InterPro" id="IPR036977">
    <property type="entry name" value="DNA_primase_Znf_CHC2"/>
</dbReference>
<dbReference type="SUPFAM" id="SSF57783">
    <property type="entry name" value="Zinc beta-ribbon"/>
    <property type="match status" value="1"/>
</dbReference>
<proteinExistence type="predicted"/>
<organism evidence="2 3">
    <name type="scientific">Mucilaginibacter defluvii</name>
    <dbReference type="NCBI Taxonomy" id="1196019"/>
    <lineage>
        <taxon>Bacteria</taxon>
        <taxon>Pseudomonadati</taxon>
        <taxon>Bacteroidota</taxon>
        <taxon>Sphingobacteriia</taxon>
        <taxon>Sphingobacteriales</taxon>
        <taxon>Sphingobacteriaceae</taxon>
        <taxon>Mucilaginibacter</taxon>
    </lineage>
</organism>